<dbReference type="SUPFAM" id="SSF53474">
    <property type="entry name" value="alpha/beta-Hydrolases"/>
    <property type="match status" value="1"/>
</dbReference>
<reference evidence="13 14" key="1">
    <citation type="journal article" date="2017" name="Mol. Ecol.">
        <title>Comparative and population genomic landscape of Phellinus noxius: A hypervariable fungus causing root rot in trees.</title>
        <authorList>
            <person name="Chung C.L."/>
            <person name="Lee T.J."/>
            <person name="Akiba M."/>
            <person name="Lee H.H."/>
            <person name="Kuo T.H."/>
            <person name="Liu D."/>
            <person name="Ke H.M."/>
            <person name="Yokoi T."/>
            <person name="Roa M.B."/>
            <person name="Lu M.J."/>
            <person name="Chang Y.Y."/>
            <person name="Ann P.J."/>
            <person name="Tsai J.N."/>
            <person name="Chen C.Y."/>
            <person name="Tzean S.S."/>
            <person name="Ota Y."/>
            <person name="Hattori T."/>
            <person name="Sahashi N."/>
            <person name="Liou R.F."/>
            <person name="Kikuchi T."/>
            <person name="Tsai I.J."/>
        </authorList>
    </citation>
    <scope>NUCLEOTIDE SEQUENCE [LARGE SCALE GENOMIC DNA]</scope>
    <source>
        <strain evidence="13 14">FFPRI411160</strain>
    </source>
</reference>
<dbReference type="InterPro" id="IPR001375">
    <property type="entry name" value="Peptidase_S9_cat"/>
</dbReference>
<dbReference type="GO" id="GO:0005737">
    <property type="term" value="C:cytoplasm"/>
    <property type="evidence" value="ECO:0007669"/>
    <property type="project" value="UniProtKB-SubCell"/>
</dbReference>
<evidence type="ECO:0000256" key="1">
    <source>
        <dbReference type="ARBA" id="ARBA00000721"/>
    </source>
</evidence>
<dbReference type="Proteomes" id="UP000217199">
    <property type="component" value="Unassembled WGS sequence"/>
</dbReference>
<evidence type="ECO:0000256" key="6">
    <source>
        <dbReference type="ARBA" id="ARBA00011881"/>
    </source>
</evidence>
<dbReference type="Gene3D" id="3.40.50.1820">
    <property type="entry name" value="alpha/beta hydrolase"/>
    <property type="match status" value="1"/>
</dbReference>
<keyword evidence="8 9" id="KW-0378">Hydrolase</keyword>
<comment type="caution">
    <text evidence="13">The sequence shown here is derived from an EMBL/GenBank/DDBJ whole genome shotgun (WGS) entry which is preliminary data.</text>
</comment>
<dbReference type="GO" id="GO:0004252">
    <property type="term" value="F:serine-type endopeptidase activity"/>
    <property type="evidence" value="ECO:0007669"/>
    <property type="project" value="UniProtKB-UniRule"/>
</dbReference>
<evidence type="ECO:0000313" key="14">
    <source>
        <dbReference type="Proteomes" id="UP000217199"/>
    </source>
</evidence>
<keyword evidence="10" id="KW-0812">Transmembrane</keyword>
<keyword evidence="7" id="KW-0963">Cytoplasm</keyword>
<evidence type="ECO:0000256" key="9">
    <source>
        <dbReference type="RuleBase" id="RU368024"/>
    </source>
</evidence>
<feature type="transmembrane region" description="Helical" evidence="10">
    <location>
        <begin position="703"/>
        <end position="725"/>
    </location>
</feature>
<comment type="subunit">
    <text evidence="5">Monomer.</text>
</comment>
<evidence type="ECO:0000256" key="7">
    <source>
        <dbReference type="ARBA" id="ARBA00022490"/>
    </source>
</evidence>
<evidence type="ECO:0000256" key="2">
    <source>
        <dbReference type="ARBA" id="ARBA00004496"/>
    </source>
</evidence>
<evidence type="ECO:0000259" key="12">
    <source>
        <dbReference type="Pfam" id="PF19283"/>
    </source>
</evidence>
<dbReference type="Pfam" id="PF19283">
    <property type="entry name" value="APEH_N"/>
    <property type="match status" value="1"/>
</dbReference>
<proteinExistence type="inferred from homology"/>
<evidence type="ECO:0000256" key="3">
    <source>
        <dbReference type="ARBA" id="ARBA00005228"/>
    </source>
</evidence>
<accession>A0A286U7V4</accession>
<dbReference type="OrthoDB" id="43744at2759"/>
<dbReference type="InParanoid" id="A0A286U7V4"/>
<comment type="catalytic activity">
    <reaction evidence="1">
        <text>Cleavage of an N-acetyl or N-formyl amino acid from the N-terminus of a polypeptide.</text>
        <dbReference type="EC" id="3.4.19.1"/>
    </reaction>
</comment>
<protein>
    <recommendedName>
        <fullName evidence="9">Prolyl endopeptidase</fullName>
        <ecNumber evidence="9">3.4.21.-</ecNumber>
    </recommendedName>
</protein>
<comment type="similarity">
    <text evidence="3 9">Belongs to the peptidase S9A family.</text>
</comment>
<dbReference type="Pfam" id="PF00326">
    <property type="entry name" value="Peptidase_S9"/>
    <property type="match status" value="1"/>
</dbReference>
<evidence type="ECO:0000256" key="10">
    <source>
        <dbReference type="SAM" id="Phobius"/>
    </source>
</evidence>
<evidence type="ECO:0000256" key="4">
    <source>
        <dbReference type="ARBA" id="ARBA00010040"/>
    </source>
</evidence>
<feature type="domain" description="Peptidase S9 prolyl oligopeptidase catalytic" evidence="11">
    <location>
        <begin position="512"/>
        <end position="693"/>
    </location>
</feature>
<evidence type="ECO:0000259" key="11">
    <source>
        <dbReference type="Pfam" id="PF00326"/>
    </source>
</evidence>
<dbReference type="EMBL" id="NBII01000009">
    <property type="protein sequence ID" value="PAV15648.1"/>
    <property type="molecule type" value="Genomic_DNA"/>
</dbReference>
<dbReference type="PANTHER" id="PTHR42776">
    <property type="entry name" value="SERINE PEPTIDASE S9 FAMILY MEMBER"/>
    <property type="match status" value="1"/>
</dbReference>
<comment type="subcellular location">
    <subcellularLocation>
        <location evidence="2">Cytoplasm</location>
    </subcellularLocation>
</comment>
<feature type="domain" description="Acylamino-acid-releasing enzyme N-terminal" evidence="12">
    <location>
        <begin position="115"/>
        <end position="353"/>
    </location>
</feature>
<evidence type="ECO:0000256" key="8">
    <source>
        <dbReference type="ARBA" id="ARBA00022801"/>
    </source>
</evidence>
<dbReference type="InterPro" id="IPR002470">
    <property type="entry name" value="Peptidase_S9A"/>
</dbReference>
<name>A0A286U7V4_9AGAM</name>
<gene>
    <name evidence="13" type="ORF">PNOK_0850600</name>
</gene>
<dbReference type="GO" id="GO:0006508">
    <property type="term" value="P:proteolysis"/>
    <property type="evidence" value="ECO:0007669"/>
    <property type="project" value="UniProtKB-KW"/>
</dbReference>
<keyword evidence="10" id="KW-1133">Transmembrane helix</keyword>
<dbReference type="EC" id="3.4.21.-" evidence="9"/>
<keyword evidence="14" id="KW-1185">Reference proteome</keyword>
<comment type="similarity">
    <text evidence="4">Belongs to the peptidase S9C family.</text>
</comment>
<dbReference type="GO" id="GO:0008242">
    <property type="term" value="F:omega peptidase activity"/>
    <property type="evidence" value="ECO:0007669"/>
    <property type="project" value="UniProtKB-EC"/>
</dbReference>
<organism evidence="13 14">
    <name type="scientific">Pyrrhoderma noxium</name>
    <dbReference type="NCBI Taxonomy" id="2282107"/>
    <lineage>
        <taxon>Eukaryota</taxon>
        <taxon>Fungi</taxon>
        <taxon>Dikarya</taxon>
        <taxon>Basidiomycota</taxon>
        <taxon>Agaricomycotina</taxon>
        <taxon>Agaricomycetes</taxon>
        <taxon>Hymenochaetales</taxon>
        <taxon>Hymenochaetaceae</taxon>
        <taxon>Pyrrhoderma</taxon>
    </lineage>
</organism>
<dbReference type="InterPro" id="IPR029058">
    <property type="entry name" value="AB_hydrolase_fold"/>
</dbReference>
<dbReference type="PRINTS" id="PR00862">
    <property type="entry name" value="PROLIGOPTASE"/>
</dbReference>
<dbReference type="InterPro" id="IPR045550">
    <property type="entry name" value="AARE_N"/>
</dbReference>
<evidence type="ECO:0000313" key="13">
    <source>
        <dbReference type="EMBL" id="PAV15648.1"/>
    </source>
</evidence>
<dbReference type="PANTHER" id="PTHR42776:SF4">
    <property type="entry name" value="ACYLAMINO-ACID-RELEASING ENZYME"/>
    <property type="match status" value="1"/>
</dbReference>
<keyword evidence="9" id="KW-0645">Protease</keyword>
<dbReference type="STRING" id="2282107.A0A286U7V4"/>
<keyword evidence="9" id="KW-0720">Serine protease</keyword>
<dbReference type="AlphaFoldDB" id="A0A286U7V4"/>
<keyword evidence="10" id="KW-0472">Membrane</keyword>
<evidence type="ECO:0000256" key="5">
    <source>
        <dbReference type="ARBA" id="ARBA00011245"/>
    </source>
</evidence>
<comment type="subunit">
    <text evidence="6">Homotetramer.</text>
</comment>
<sequence>MLNTLHRGGRNYSFTRLNFSLSLSSFSLPFLEGLGVAGLILSTKKENSYHTNFETEGDLASHTAIRASPKLVVVERTEKERMYHELAEIPVYTGAQFISKKNRGSRSQGGSPFLTVRVSSSVTDHVRNVKRSTTKHIFVSPATEEEFSTPSQDSADAVASVVSPSGRYLVVLREVAAGEGKKRFVELWEGDCLLHIHDVTSRHKAFYVDEYFGSFGFDKNETQIVYCAEANENDYEGKSNSNVRDQSFGKFAFTSPLGEKFAGKKLPALFVFRWTNVSSGSVSPKDFSNDEPKSSSVLRVDLQNWTETVHLLFGQALMDESGQNIYATGYEYLQDSRFPGIIGCYNRHSAIWCLLIGNQDEDKVDTVWEPDLGAFPGLYVEQLPRSPFVTIGGRLYTLLHSNVDRSRIDVPNQLVLGEFSSEDVSNVRLRVIDKPYLSSRVCMALDRLAETTFSLPHKPHVESIVIELIDDAENTGREEKINPAIMVPHGGPHLASTNAFNPLYAALVLDHYTLYFPNYTGSLGYGLKYIKELIGKCGVVDVQDCIDTTMGLIRKGVIRNQIGFQFILGGSHGGLIAAHLVGQYPTLFSAVAMRNPVINAGEQVATTDIPDWCYSEFGLKEAARLDSTGYAHLFRNSPMFRAQDILAPTLLLIGEDDKRVPPSQGRNFYHLLKGKGTPAELLCFPGQGHQLDGIESTRMIAKLVVVVQLHTFFFPISFFSFKVIIDRSKSRANKFTIKLRIRTT</sequence>